<reference evidence="1 2" key="1">
    <citation type="submission" date="2023-06" db="EMBL/GenBank/DDBJ databases">
        <title>Roseiconus lacunae JC819 isolated from Gulf of Mannar region, Tamil Nadu.</title>
        <authorList>
            <person name="Pk S."/>
            <person name="Ch S."/>
            <person name="Ch V.R."/>
        </authorList>
    </citation>
    <scope>NUCLEOTIDE SEQUENCE [LARGE SCALE GENOMIC DNA]</scope>
    <source>
        <strain evidence="1 2">JC819</strain>
    </source>
</reference>
<dbReference type="EMBL" id="JASZZN010000002">
    <property type="protein sequence ID" value="MDM4014247.1"/>
    <property type="molecule type" value="Genomic_DNA"/>
</dbReference>
<dbReference type="RefSeq" id="WP_261345068.1">
    <property type="nucleotide sequence ID" value="NZ_JASZZN010000002.1"/>
</dbReference>
<sequence length="44" mass="5283">MLTGESRDRESIHWEILDRELDNAYRCFSWPLDRLTRRRGGDCG</sequence>
<name>A0ABT7PCM2_9BACT</name>
<evidence type="ECO:0000313" key="2">
    <source>
        <dbReference type="Proteomes" id="UP001239462"/>
    </source>
</evidence>
<gene>
    <name evidence="1" type="ORF">QTN89_02315</name>
</gene>
<protein>
    <submittedName>
        <fullName evidence="1">Uncharacterized protein</fullName>
    </submittedName>
</protein>
<proteinExistence type="predicted"/>
<accession>A0ABT7PCM2</accession>
<keyword evidence="2" id="KW-1185">Reference proteome</keyword>
<dbReference type="Proteomes" id="UP001239462">
    <property type="component" value="Unassembled WGS sequence"/>
</dbReference>
<organism evidence="1 2">
    <name type="scientific">Roseiconus lacunae</name>
    <dbReference type="NCBI Taxonomy" id="2605694"/>
    <lineage>
        <taxon>Bacteria</taxon>
        <taxon>Pseudomonadati</taxon>
        <taxon>Planctomycetota</taxon>
        <taxon>Planctomycetia</taxon>
        <taxon>Pirellulales</taxon>
        <taxon>Pirellulaceae</taxon>
        <taxon>Roseiconus</taxon>
    </lineage>
</organism>
<evidence type="ECO:0000313" key="1">
    <source>
        <dbReference type="EMBL" id="MDM4014247.1"/>
    </source>
</evidence>
<comment type="caution">
    <text evidence="1">The sequence shown here is derived from an EMBL/GenBank/DDBJ whole genome shotgun (WGS) entry which is preliminary data.</text>
</comment>